<organism evidence="3 4">
    <name type="scientific">Streptosporangium fragile</name>
    <dbReference type="NCBI Taxonomy" id="46186"/>
    <lineage>
        <taxon>Bacteria</taxon>
        <taxon>Bacillati</taxon>
        <taxon>Actinomycetota</taxon>
        <taxon>Actinomycetes</taxon>
        <taxon>Streptosporangiales</taxon>
        <taxon>Streptosporangiaceae</taxon>
        <taxon>Streptosporangium</taxon>
    </lineage>
</organism>
<comment type="caution">
    <text evidence="3">The sequence shown here is derived from an EMBL/GenBank/DDBJ whole genome shotgun (WGS) entry which is preliminary data.</text>
</comment>
<feature type="region of interest" description="Disordered" evidence="1">
    <location>
        <begin position="1"/>
        <end position="31"/>
    </location>
</feature>
<sequence length="376" mass="40296">MVRRGDAGRAAWRGGDHGPVSGQGAGGAARRGTRAHLKIAGIGPLSRQRDSGPVAGPFISLLNLATIRPMADDYLVSEFNGIKLAWSPELDGGGRGFGQDYVPLVRHLFGKVGRLAEFCAGPAYIGFSLLAHDCCEHLVLIDVNPRAIDAIHETIRMNGLAEKVTVYLSDGLGAIPPTERWDLVVANPPHFREPVGDVPSIITDDPGWRVHRDFYGGVGGFLTPGGSVLVQENSEGSAPEDFLQMIEDGGLTHTSTLWYGGGQAGPGFYYLWSRKALPGLVFDPGVRPADLKLGPGGGQLLDLDPRGPWALRLVNLTGRPVRPRLTDDAGQDQFWLPFGELGTESATELPRMALRPGGYQVRDETSGTVLARIRVS</sequence>
<evidence type="ECO:0000259" key="2">
    <source>
        <dbReference type="Pfam" id="PF05175"/>
    </source>
</evidence>
<keyword evidence="4" id="KW-1185">Reference proteome</keyword>
<dbReference type="InterPro" id="IPR029063">
    <property type="entry name" value="SAM-dependent_MTases_sf"/>
</dbReference>
<dbReference type="Proteomes" id="UP001500831">
    <property type="component" value="Unassembled WGS sequence"/>
</dbReference>
<dbReference type="Pfam" id="PF05175">
    <property type="entry name" value="MTS"/>
    <property type="match status" value="1"/>
</dbReference>
<evidence type="ECO:0000256" key="1">
    <source>
        <dbReference type="SAM" id="MobiDB-lite"/>
    </source>
</evidence>
<gene>
    <name evidence="3" type="ORF">GCM10010517_05530</name>
</gene>
<evidence type="ECO:0000313" key="4">
    <source>
        <dbReference type="Proteomes" id="UP001500831"/>
    </source>
</evidence>
<dbReference type="EMBL" id="BAAAVI010000002">
    <property type="protein sequence ID" value="GAA2848288.1"/>
    <property type="molecule type" value="Genomic_DNA"/>
</dbReference>
<dbReference type="CDD" id="cd02440">
    <property type="entry name" value="AdoMet_MTases"/>
    <property type="match status" value="1"/>
</dbReference>
<proteinExistence type="predicted"/>
<dbReference type="InterPro" id="IPR007848">
    <property type="entry name" value="Small_mtfrase_dom"/>
</dbReference>
<evidence type="ECO:0000313" key="3">
    <source>
        <dbReference type="EMBL" id="GAA2848288.1"/>
    </source>
</evidence>
<dbReference type="SUPFAM" id="SSF53335">
    <property type="entry name" value="S-adenosyl-L-methionine-dependent methyltransferases"/>
    <property type="match status" value="1"/>
</dbReference>
<dbReference type="Gene3D" id="3.40.50.150">
    <property type="entry name" value="Vaccinia Virus protein VP39"/>
    <property type="match status" value="1"/>
</dbReference>
<feature type="domain" description="Methyltransferase small" evidence="2">
    <location>
        <begin position="105"/>
        <end position="192"/>
    </location>
</feature>
<reference evidence="4" key="1">
    <citation type="journal article" date="2019" name="Int. J. Syst. Evol. Microbiol.">
        <title>The Global Catalogue of Microorganisms (GCM) 10K type strain sequencing project: providing services to taxonomists for standard genome sequencing and annotation.</title>
        <authorList>
            <consortium name="The Broad Institute Genomics Platform"/>
            <consortium name="The Broad Institute Genome Sequencing Center for Infectious Disease"/>
            <person name="Wu L."/>
            <person name="Ma J."/>
        </authorList>
    </citation>
    <scope>NUCLEOTIDE SEQUENCE [LARGE SCALE GENOMIC DNA]</scope>
    <source>
        <strain evidence="4">JCM 6242</strain>
    </source>
</reference>
<name>A0ABP6I8J0_9ACTN</name>
<accession>A0ABP6I8J0</accession>
<protein>
    <recommendedName>
        <fullName evidence="2">Methyltransferase small domain-containing protein</fullName>
    </recommendedName>
</protein>